<dbReference type="OrthoDB" id="2016285at2759"/>
<dbReference type="PANTHER" id="PTHR43317">
    <property type="entry name" value="THERMOSPERMINE SYNTHASE ACAULIS5"/>
    <property type="match status" value="1"/>
</dbReference>
<dbReference type="CDD" id="cd02440">
    <property type="entry name" value="AdoMet_MTases"/>
    <property type="match status" value="1"/>
</dbReference>
<reference evidence="4" key="1">
    <citation type="journal article" date="2014" name="Proc. Natl. Acad. Sci. U.S.A.">
        <title>Extensive sampling of basidiomycete genomes demonstrates inadequacy of the white-rot/brown-rot paradigm for wood decay fungi.</title>
        <authorList>
            <person name="Riley R."/>
            <person name="Salamov A.A."/>
            <person name="Brown D.W."/>
            <person name="Nagy L.G."/>
            <person name="Floudas D."/>
            <person name="Held B.W."/>
            <person name="Levasseur A."/>
            <person name="Lombard V."/>
            <person name="Morin E."/>
            <person name="Otillar R."/>
            <person name="Lindquist E.A."/>
            <person name="Sun H."/>
            <person name="LaButti K.M."/>
            <person name="Schmutz J."/>
            <person name="Jabbour D."/>
            <person name="Luo H."/>
            <person name="Baker S.E."/>
            <person name="Pisabarro A.G."/>
            <person name="Walton J.D."/>
            <person name="Blanchette R.A."/>
            <person name="Henrissat B."/>
            <person name="Martin F."/>
            <person name="Cullen D."/>
            <person name="Hibbett D.S."/>
            <person name="Grigoriev I.V."/>
        </authorList>
    </citation>
    <scope>NUCLEOTIDE SEQUENCE [LARGE SCALE GENOMIC DNA]</scope>
    <source>
        <strain evidence="4">FD-172 SS1</strain>
    </source>
</reference>
<proteinExistence type="predicted"/>
<keyword evidence="2" id="KW-0812">Transmembrane</keyword>
<dbReference type="NCBIfam" id="NF037959">
    <property type="entry name" value="MFS_SpdSyn"/>
    <property type="match status" value="1"/>
</dbReference>
<dbReference type="Gene3D" id="3.40.50.150">
    <property type="entry name" value="Vaccinia Virus protein VP39"/>
    <property type="match status" value="1"/>
</dbReference>
<name>A0A067MUV2_BOTB1</name>
<dbReference type="InterPro" id="IPR029063">
    <property type="entry name" value="SAM-dependent_MTases_sf"/>
</dbReference>
<accession>A0A067MUV2</accession>
<keyword evidence="1" id="KW-0620">Polyamine biosynthesis</keyword>
<keyword evidence="2" id="KW-1133">Transmembrane helix</keyword>
<dbReference type="Pfam" id="PF01564">
    <property type="entry name" value="Spermine_synth"/>
    <property type="match status" value="1"/>
</dbReference>
<evidence type="ECO:0000256" key="1">
    <source>
        <dbReference type="ARBA" id="ARBA00023115"/>
    </source>
</evidence>
<dbReference type="HOGENOM" id="CLU_017511_1_0_1"/>
<dbReference type="SUPFAM" id="SSF53335">
    <property type="entry name" value="S-adenosyl-L-methionine-dependent methyltransferases"/>
    <property type="match status" value="1"/>
</dbReference>
<gene>
    <name evidence="3" type="ORF">BOTBODRAFT_126200</name>
</gene>
<organism evidence="3 4">
    <name type="scientific">Botryobasidium botryosum (strain FD-172 SS1)</name>
    <dbReference type="NCBI Taxonomy" id="930990"/>
    <lineage>
        <taxon>Eukaryota</taxon>
        <taxon>Fungi</taxon>
        <taxon>Dikarya</taxon>
        <taxon>Basidiomycota</taxon>
        <taxon>Agaricomycotina</taxon>
        <taxon>Agaricomycetes</taxon>
        <taxon>Cantharellales</taxon>
        <taxon>Botryobasidiaceae</taxon>
        <taxon>Botryobasidium</taxon>
    </lineage>
</organism>
<dbReference type="Proteomes" id="UP000027195">
    <property type="component" value="Unassembled WGS sequence"/>
</dbReference>
<protein>
    <recommendedName>
        <fullName evidence="5">PABS domain-containing protein</fullName>
    </recommendedName>
</protein>
<feature type="transmembrane region" description="Helical" evidence="2">
    <location>
        <begin position="15"/>
        <end position="35"/>
    </location>
</feature>
<dbReference type="AlphaFoldDB" id="A0A067MUV2"/>
<dbReference type="EMBL" id="KL198019">
    <property type="protein sequence ID" value="KDQ19364.1"/>
    <property type="molecule type" value="Genomic_DNA"/>
</dbReference>
<dbReference type="GO" id="GO:0006596">
    <property type="term" value="P:polyamine biosynthetic process"/>
    <property type="evidence" value="ECO:0007669"/>
    <property type="project" value="UniProtKB-KW"/>
</dbReference>
<evidence type="ECO:0000313" key="4">
    <source>
        <dbReference type="Proteomes" id="UP000027195"/>
    </source>
</evidence>
<dbReference type="InParanoid" id="A0A067MUV2"/>
<evidence type="ECO:0008006" key="5">
    <source>
        <dbReference type="Google" id="ProtNLM"/>
    </source>
</evidence>
<dbReference type="PANTHER" id="PTHR43317:SF1">
    <property type="entry name" value="THERMOSPERMINE SYNTHASE ACAULIS5"/>
    <property type="match status" value="1"/>
</dbReference>
<feature type="transmembrane region" description="Helical" evidence="2">
    <location>
        <begin position="47"/>
        <end position="66"/>
    </location>
</feature>
<sequence length="490" mass="54584">MSIANTASRLALHPLYGSIPTSLHFHTVLLAAILLSPFLPSPAQSNCLAIIASLLAFAPVSAFWVGSRSARHLGPVWGPVLTHLVLAAPITSLGSSLVCKWIVSVMPSDHPAAPANKRHTQTCIPQSAISRLAFSLLLPLFLGQFSLDQHPYRHNTYPYSTVTTNGTVTILARTQSTTGTIIIAEHSNASFRYMRCDHSLLGGRWIVKAPSGAELGENIWEGFALHDAVRLVERATPLVSGPERALVIGLGVGISTSAFMEHSIQTTVVEIDPAVYQYARQFFGLPEPHAVFLEDARGWVHKSIDSLPESERFDYVVHDCFSGGAVPMHMFTTEFWSDLKQIVKPDGVVAVNFVGVLESDATRAILATLLRNFRQCRVFHDKDVGDDKRRAPTDFLDLVFYCTSSKRPLEFRLPKPSDYLASAMREAVLTSLPEREVDFSMIWGNRTPESDKKWILTDNYNPLNQWQRPSALRHWRILRSLLPDEAWEFY</sequence>
<keyword evidence="4" id="KW-1185">Reference proteome</keyword>
<evidence type="ECO:0000256" key="2">
    <source>
        <dbReference type="SAM" id="Phobius"/>
    </source>
</evidence>
<evidence type="ECO:0000313" key="3">
    <source>
        <dbReference type="EMBL" id="KDQ19364.1"/>
    </source>
</evidence>
<keyword evidence="2" id="KW-0472">Membrane</keyword>